<evidence type="ECO:0000256" key="2">
    <source>
        <dbReference type="ARBA" id="ARBA00010231"/>
    </source>
</evidence>
<dbReference type="STRING" id="1461693.ATO10_07992"/>
<dbReference type="Gene3D" id="3.30.310.50">
    <property type="entry name" value="Alpha-D-phosphohexomutase, C-terminal domain"/>
    <property type="match status" value="1"/>
</dbReference>
<dbReference type="Gene3D" id="3.40.120.10">
    <property type="entry name" value="Alpha-D-Glucose-1,6-Bisphosphate, subunit A, domain 3"/>
    <property type="match status" value="3"/>
</dbReference>
<dbReference type="GO" id="GO:0005975">
    <property type="term" value="P:carbohydrate metabolic process"/>
    <property type="evidence" value="ECO:0007669"/>
    <property type="project" value="InterPro"/>
</dbReference>
<dbReference type="SUPFAM" id="SSF53738">
    <property type="entry name" value="Phosphoglucomutase, first 3 domains"/>
    <property type="match status" value="3"/>
</dbReference>
<dbReference type="InterPro" id="IPR005845">
    <property type="entry name" value="A-D-PHexomutase_a/b/a-II"/>
</dbReference>
<keyword evidence="13" id="KW-1185">Reference proteome</keyword>
<dbReference type="CDD" id="cd03088">
    <property type="entry name" value="ManB"/>
    <property type="match status" value="1"/>
</dbReference>
<reference evidence="12 13" key="1">
    <citation type="submission" date="2013-04" db="EMBL/GenBank/DDBJ databases">
        <title>Shimia sp. 22II-S11-Z10 Genome Sequencing.</title>
        <authorList>
            <person name="Lai Q."/>
            <person name="Li G."/>
            <person name="Shao Z."/>
        </authorList>
    </citation>
    <scope>NUCLEOTIDE SEQUENCE [LARGE SCALE GENOMIC DNA]</scope>
    <source>
        <strain evidence="13">22II-S11-Z10</strain>
    </source>
</reference>
<dbReference type="PANTHER" id="PTHR42946:SF1">
    <property type="entry name" value="PHOSPHOGLUCOMUTASE (ALPHA-D-GLUCOSE-1,6-BISPHOSPHATE-DEPENDENT)"/>
    <property type="match status" value="1"/>
</dbReference>
<dbReference type="PATRIC" id="fig|1461693.3.peg.1627"/>
<evidence type="ECO:0000256" key="3">
    <source>
        <dbReference type="ARBA" id="ARBA00022553"/>
    </source>
</evidence>
<feature type="domain" description="Alpha-D-phosphohexomutase alpha/beta/alpha" evidence="11">
    <location>
        <begin position="261"/>
        <end position="373"/>
    </location>
</feature>
<dbReference type="Pfam" id="PF02878">
    <property type="entry name" value="PGM_PMM_I"/>
    <property type="match status" value="1"/>
</dbReference>
<comment type="caution">
    <text evidence="12">The sequence shown here is derived from an EMBL/GenBank/DDBJ whole genome shotgun (WGS) entry which is preliminary data.</text>
</comment>
<dbReference type="InterPro" id="IPR005843">
    <property type="entry name" value="A-D-PHexomutase_C"/>
</dbReference>
<dbReference type="InterPro" id="IPR016055">
    <property type="entry name" value="A-D-PHexomutase_a/b/a-I/II/III"/>
</dbReference>
<organism evidence="12 13">
    <name type="scientific">Actibacterium atlanticum</name>
    <dbReference type="NCBI Taxonomy" id="1461693"/>
    <lineage>
        <taxon>Bacteria</taxon>
        <taxon>Pseudomonadati</taxon>
        <taxon>Pseudomonadota</taxon>
        <taxon>Alphaproteobacteria</taxon>
        <taxon>Rhodobacterales</taxon>
        <taxon>Roseobacteraceae</taxon>
        <taxon>Actibacterium</taxon>
    </lineage>
</organism>
<dbReference type="SUPFAM" id="SSF55957">
    <property type="entry name" value="Phosphoglucomutase, C-terminal domain"/>
    <property type="match status" value="1"/>
</dbReference>
<dbReference type="Proteomes" id="UP000024836">
    <property type="component" value="Unassembled WGS sequence"/>
</dbReference>
<evidence type="ECO:0000256" key="7">
    <source>
        <dbReference type="RuleBase" id="RU004326"/>
    </source>
</evidence>
<comment type="similarity">
    <text evidence="2 7">Belongs to the phosphohexose mutase family.</text>
</comment>
<evidence type="ECO:0000313" key="13">
    <source>
        <dbReference type="Proteomes" id="UP000024836"/>
    </source>
</evidence>
<dbReference type="PANTHER" id="PTHR42946">
    <property type="entry name" value="PHOSPHOHEXOSE MUTASE"/>
    <property type="match status" value="1"/>
</dbReference>
<dbReference type="GO" id="GO:0004615">
    <property type="term" value="F:phosphomannomutase activity"/>
    <property type="evidence" value="ECO:0007669"/>
    <property type="project" value="TreeGrafter"/>
</dbReference>
<dbReference type="Pfam" id="PF00408">
    <property type="entry name" value="PGM_PMM_IV"/>
    <property type="match status" value="1"/>
</dbReference>
<dbReference type="GO" id="GO:0000287">
    <property type="term" value="F:magnesium ion binding"/>
    <property type="evidence" value="ECO:0007669"/>
    <property type="project" value="InterPro"/>
</dbReference>
<keyword evidence="6" id="KW-0413">Isomerase</keyword>
<feature type="domain" description="Alpha-D-phosphohexomutase alpha/beta/alpha" evidence="9">
    <location>
        <begin position="17"/>
        <end position="137"/>
    </location>
</feature>
<evidence type="ECO:0000259" key="11">
    <source>
        <dbReference type="Pfam" id="PF02880"/>
    </source>
</evidence>
<accession>A0A058ZM70</accession>
<dbReference type="Pfam" id="PF02880">
    <property type="entry name" value="PGM_PMM_III"/>
    <property type="match status" value="1"/>
</dbReference>
<dbReference type="AlphaFoldDB" id="A0A058ZM70"/>
<feature type="domain" description="Alpha-D-phosphohexomutase alpha/beta/alpha" evidence="10">
    <location>
        <begin position="159"/>
        <end position="256"/>
    </location>
</feature>
<comment type="cofactor">
    <cofactor evidence="1">
        <name>Mg(2+)</name>
        <dbReference type="ChEBI" id="CHEBI:18420"/>
    </cofactor>
</comment>
<sequence length="472" mass="50560">MRAVKARGGKLNAMAPKFGTSGLRGLVTELKDDLIADYVHAFLCAVESDTLFVGRDLRPSSLHISRVISETAQAAKVDVKDCGALGTPALALSSMAARSPAIMVTGSHIPADRNGLKFYLADGEVSKADEAAINDAYIARVRFAGAAEGNYSKLDAEPPYVRRYTEAFGPRALEGLKIGVYRHSSVARDTMEHVFTGLGAQIVPLAHSDTFIPVDTEAVDPDTRKKLCNWCAEHKLDAIASTDGDADRPMLTDATGKVVPGDILGVLTAKFLGAKSVVTPVSSNDMVRRSPEFEDVRLTRIGSPFVIAEMAEASHTEVVGFEANGGFLLGFEAALEGNLPPLPTRDCILPILAPLVAARQAQLSVAQIVAALPACFTAADRVQDIDPAKAQNFLDDLIGKDEARNAFFAPFGTIASTDMTDGLRVNFESGAVLHLRRSGNAPEFRVYAQAQSEEQALQLVQDAYRHVVRIIL</sequence>
<dbReference type="PROSITE" id="PS00710">
    <property type="entry name" value="PGM_PMM"/>
    <property type="match status" value="1"/>
</dbReference>
<dbReference type="Pfam" id="PF02879">
    <property type="entry name" value="PGM_PMM_II"/>
    <property type="match status" value="1"/>
</dbReference>
<dbReference type="InterPro" id="IPR005846">
    <property type="entry name" value="A-D-PHexomutase_a/b/a-III"/>
</dbReference>
<keyword evidence="4 7" id="KW-0479">Metal-binding</keyword>
<evidence type="ECO:0000256" key="4">
    <source>
        <dbReference type="ARBA" id="ARBA00022723"/>
    </source>
</evidence>
<dbReference type="InterPro" id="IPR005844">
    <property type="entry name" value="A-D-PHexomutase_a/b/a-I"/>
</dbReference>
<dbReference type="InterPro" id="IPR036900">
    <property type="entry name" value="A-D-PHexomutase_C_sf"/>
</dbReference>
<evidence type="ECO:0000259" key="8">
    <source>
        <dbReference type="Pfam" id="PF00408"/>
    </source>
</evidence>
<dbReference type="eggNOG" id="COG1109">
    <property type="taxonomic scope" value="Bacteria"/>
</dbReference>
<dbReference type="InterPro" id="IPR050060">
    <property type="entry name" value="Phosphoglucosamine_mutase"/>
</dbReference>
<evidence type="ECO:0000259" key="9">
    <source>
        <dbReference type="Pfam" id="PF02878"/>
    </source>
</evidence>
<evidence type="ECO:0000256" key="1">
    <source>
        <dbReference type="ARBA" id="ARBA00001946"/>
    </source>
</evidence>
<name>A0A058ZM70_9RHOB</name>
<dbReference type="InterPro" id="IPR016066">
    <property type="entry name" value="A-D-PHexomutase_CS"/>
</dbReference>
<keyword evidence="5 7" id="KW-0460">Magnesium</keyword>
<feature type="domain" description="Alpha-D-phosphohexomutase C-terminal" evidence="8">
    <location>
        <begin position="419"/>
        <end position="463"/>
    </location>
</feature>
<protein>
    <submittedName>
        <fullName evidence="12">Phosphomannomutase</fullName>
    </submittedName>
</protein>
<evidence type="ECO:0000256" key="5">
    <source>
        <dbReference type="ARBA" id="ARBA00022842"/>
    </source>
</evidence>
<evidence type="ECO:0000256" key="6">
    <source>
        <dbReference type="ARBA" id="ARBA00023235"/>
    </source>
</evidence>
<evidence type="ECO:0000259" key="10">
    <source>
        <dbReference type="Pfam" id="PF02879"/>
    </source>
</evidence>
<proteinExistence type="inferred from homology"/>
<keyword evidence="3" id="KW-0597">Phosphoprotein</keyword>
<evidence type="ECO:0000313" key="12">
    <source>
        <dbReference type="EMBL" id="KCV82315.1"/>
    </source>
</evidence>
<dbReference type="EMBL" id="AQQY01000004">
    <property type="protein sequence ID" value="KCV82315.1"/>
    <property type="molecule type" value="Genomic_DNA"/>
</dbReference>
<gene>
    <name evidence="12" type="ORF">ATO10_07992</name>
</gene>